<reference evidence="5" key="1">
    <citation type="journal article" date="2014" name="Int. J. Syst. Evol. Microbiol.">
        <title>Complete genome of a new Firmicutes species belonging to the dominant human colonic microbiota ('Ruminococcus bicirculans') reveals two chromosomes and a selective capacity to utilize plant glucans.</title>
        <authorList>
            <consortium name="NISC Comparative Sequencing Program"/>
            <person name="Wegmann U."/>
            <person name="Louis P."/>
            <person name="Goesmann A."/>
            <person name="Henrissat B."/>
            <person name="Duncan S.H."/>
            <person name="Flint H.J."/>
        </authorList>
    </citation>
    <scope>NUCLEOTIDE SEQUENCE</scope>
    <source>
        <strain evidence="5">VKM Ac-1246</strain>
    </source>
</reference>
<keyword evidence="2" id="KW-0812">Transmembrane</keyword>
<name>A0ABQ5T0J4_9ACTN</name>
<feature type="compositionally biased region" description="Polar residues" evidence="1">
    <location>
        <begin position="720"/>
        <end position="741"/>
    </location>
</feature>
<feature type="compositionally biased region" description="Polar residues" evidence="1">
    <location>
        <begin position="1298"/>
        <end position="1323"/>
    </location>
</feature>
<comment type="caution">
    <text evidence="5">The sequence shown here is derived from an EMBL/GenBank/DDBJ whole genome shotgun (WGS) entry which is preliminary data.</text>
</comment>
<dbReference type="Gene3D" id="2.60.40.10">
    <property type="entry name" value="Immunoglobulins"/>
    <property type="match status" value="12"/>
</dbReference>
<feature type="region of interest" description="Disordered" evidence="1">
    <location>
        <begin position="1214"/>
        <end position="1238"/>
    </location>
</feature>
<feature type="domain" description="Bacterial Ig" evidence="3">
    <location>
        <begin position="1394"/>
        <end position="1479"/>
    </location>
</feature>
<evidence type="ECO:0000256" key="1">
    <source>
        <dbReference type="SAM" id="MobiDB-lite"/>
    </source>
</evidence>
<proteinExistence type="predicted"/>
<feature type="compositionally biased region" description="Polar residues" evidence="1">
    <location>
        <begin position="573"/>
        <end position="586"/>
    </location>
</feature>
<dbReference type="InterPro" id="IPR047900">
    <property type="entry name" value="Choice_anch_G"/>
</dbReference>
<feature type="domain" description="Bacterial Ig-like" evidence="4">
    <location>
        <begin position="756"/>
        <end position="835"/>
    </location>
</feature>
<feature type="domain" description="Bacterial Ig-like" evidence="4">
    <location>
        <begin position="943"/>
        <end position="1021"/>
    </location>
</feature>
<dbReference type="InterPro" id="IPR044016">
    <property type="entry name" value="Big_13"/>
</dbReference>
<feature type="region of interest" description="Disordered" evidence="1">
    <location>
        <begin position="1022"/>
        <end position="1048"/>
    </location>
</feature>
<feature type="region of interest" description="Disordered" evidence="1">
    <location>
        <begin position="1266"/>
        <end position="1331"/>
    </location>
</feature>
<feature type="region of interest" description="Disordered" evidence="1">
    <location>
        <begin position="570"/>
        <end position="591"/>
    </location>
</feature>
<organism evidence="5 6">
    <name type="scientific">Nocardioides luteus</name>
    <dbReference type="NCBI Taxonomy" id="1844"/>
    <lineage>
        <taxon>Bacteria</taxon>
        <taxon>Bacillati</taxon>
        <taxon>Actinomycetota</taxon>
        <taxon>Actinomycetes</taxon>
        <taxon>Propionibacteriales</taxon>
        <taxon>Nocardioidaceae</taxon>
        <taxon>Nocardioides</taxon>
    </lineage>
</organism>
<feature type="transmembrane region" description="Helical" evidence="2">
    <location>
        <begin position="1616"/>
        <end position="1637"/>
    </location>
</feature>
<dbReference type="PANTHER" id="PTHR34677:SF3">
    <property type="entry name" value="BACTERIAL IG-LIKE DOMAIN-CONTAINING PROTEIN"/>
    <property type="match status" value="1"/>
</dbReference>
<feature type="region of interest" description="Disordered" evidence="1">
    <location>
        <begin position="634"/>
        <end position="672"/>
    </location>
</feature>
<dbReference type="Proteomes" id="UP001142292">
    <property type="component" value="Unassembled WGS sequence"/>
</dbReference>
<gene>
    <name evidence="5" type="ORF">GCM10017579_40090</name>
</gene>
<keyword evidence="6" id="KW-1185">Reference proteome</keyword>
<feature type="compositionally biased region" description="Low complexity" evidence="1">
    <location>
        <begin position="763"/>
        <end position="777"/>
    </location>
</feature>
<sequence length="1644" mass="163638">MAVGISPAAYADQGDASQSSAQFLSGSLLTGIDLSAIAGIAGAQAEHTDGQEPSAPTVDEADLDVTALSAIGLNLPGIDLSLGDLLHLEAVVQEATAEDDAVSSAHTETAGASLDLTALLGQTQVLDRAALDLGAVGSSARLEPDPDNSGQWVVTRDHNVAQATLDLHSPVVGDIGTTTNNAVGTLNTTVNGLTDVIETALNGAVGGIINLVGGVTGTASTNTSVTVNSRLDEAVNEVLSTPLETDLVTIDPLTGQVTVNLAGGLDLNNLPPNSTLLSPEVMQQVSADVAKLLAQLQSNLNDILTNALDYIDISITSDTTLRDPIFGTTLGGLNIGYTGTLGALVDGERPITADGSGVLAPLDGLLGPITNILVPAIGGAVDTALNTALATAGTAVDTVVTEATNALAPVLEGLTDVVAVNLNVQNDVGGTGAGPYSVTAAQVTLLGSDAAQIDLATSTVGPNADRDGTAPDAPVIESPADGSTISDSTPTVTGTGEPGATVEVSVDGTVIGTAEVDADGNWSLPTTDALADGEHTVSAVQTDAAGNVSPADSNTFTIDTDAPDAPVIESPADGSTISNNTPTISGTGEPGATVEVSMDGTMIGTAEVDEDGSWSLPVTEELGDGEHTVSAVQSDAAGNESPADSNTFVVDTATPDAPVITGPADGSTIGPDVQTVTGTAEPGATVNVTVDGTDYETQADESGAWTIDVGTPFTEGEHTATATQTDAAGNTSPAASSTFTVDASEDAPVITGPESGTTTDDSTPTIEGTGTPGTTITVYDQDDNEIGTTTVDGDGTWSLDAPELADGTYTFVATQTDELGNVSPESNSVIVTIDTTAPEAPVITSPEADSVTDDDTPTVTGTGEPGAEVEVSIDGVPVGTTTVDETGTWSLELTEPLADGGHTATAVQTDAAGNVSPTSEPVPFTVDTAAPGAPVVTAPADGSTTADSTPTISGTGEPGATVEVTVDGEVVGEATVDADGNWELPLTEQLADGEHTVSATQTDEAGNTSEPSAEVTFTVDTEAPGAPVVTAPADGSTTGDSTPTIQGTGEAGATVEVTVDGEVVGTAEVDEDGTWSLPLTDELADGEHTVSATQTDAAGNTSERSDEVTFTVDTEAPEVPVITAPANGSSTTDPTPTVSGTAEPGSTVAVTIDGNVVGTAPVDSEGRWNLILTDPLAEGPHTAVATATDDAGNVSEPSEPVAFTVDQTAPDAPVITGPADGSSVSDTTPDITGTGESGATVEVSIDGEVVGETTVNGDGTWTFTPEEPLAEGEHTVTATQTDEAGNTSEASEPVDFTVDTTSNAPVITSPESGESTNDNTPTIEGTGDPGDTIAVIVDGEEIGTTTVDEDGNWTFTPDEPLEDGDHTIVVNAEDEQGNTSPDSNSVIITIDTVAPDAPVITAPEHGGSTSDPTPIIRGEGEPGATVTVEVDGEEIGTAVVDDDGTWSLPVTDPLEVGDHTIEAVQTDAAGNTSETTTVEFTVTPPAPEITSPQTGEDVDQTPEVSGTGEPGAEVTVEVDGEDAGTVIVGENGEWTTTLPELACGEHTLTATQVVGGVASAASEAVEIQVVCEGENPGDTPGDDSGDNTGGNIGNGSSDSGSDSKGGGVLPNTGSPAFLAALLGLGLGMVLIGIMMAASRGRSQD</sequence>
<dbReference type="RefSeq" id="WP_268244493.1">
    <property type="nucleotide sequence ID" value="NZ_JAVDYA010000001.1"/>
</dbReference>
<feature type="compositionally biased region" description="Polar residues" evidence="1">
    <location>
        <begin position="1276"/>
        <end position="1290"/>
    </location>
</feature>
<feature type="domain" description="Bacterial Ig-like" evidence="4">
    <location>
        <begin position="484"/>
        <end position="560"/>
    </location>
</feature>
<feature type="compositionally biased region" description="Polar residues" evidence="1">
    <location>
        <begin position="1035"/>
        <end position="1047"/>
    </location>
</feature>
<feature type="domain" description="Bacterial Ig" evidence="3">
    <location>
        <begin position="574"/>
        <end position="645"/>
    </location>
</feature>
<evidence type="ECO:0008006" key="7">
    <source>
        <dbReference type="Google" id="ProtNLM"/>
    </source>
</evidence>
<feature type="domain" description="Bacterial Ig-like" evidence="4">
    <location>
        <begin position="1224"/>
        <end position="1300"/>
    </location>
</feature>
<feature type="compositionally biased region" description="Low complexity" evidence="1">
    <location>
        <begin position="857"/>
        <end position="866"/>
    </location>
</feature>
<dbReference type="NCBIfam" id="NF033510">
    <property type="entry name" value="Ca_tandemer"/>
    <property type="match status" value="12"/>
</dbReference>
<dbReference type="NCBIfam" id="NF033766">
    <property type="entry name" value="choice_anch_G"/>
    <property type="match status" value="1"/>
</dbReference>
<feature type="domain" description="Bacterial Ig-like" evidence="4">
    <location>
        <begin position="675"/>
        <end position="742"/>
    </location>
</feature>
<feature type="region of interest" description="Disordered" evidence="1">
    <location>
        <begin position="720"/>
        <end position="779"/>
    </location>
</feature>
<feature type="region of interest" description="Disordered" evidence="1">
    <location>
        <begin position="1122"/>
        <end position="1146"/>
    </location>
</feature>
<keyword evidence="2" id="KW-0472">Membrane</keyword>
<dbReference type="Pfam" id="PF19077">
    <property type="entry name" value="Big_13"/>
    <property type="match status" value="9"/>
</dbReference>
<protein>
    <recommendedName>
        <fullName evidence="7">Gram-positive cocci surface proteins LPxTG domain-containing protein</fullName>
    </recommendedName>
</protein>
<evidence type="ECO:0000259" key="4">
    <source>
        <dbReference type="Pfam" id="PF19077"/>
    </source>
</evidence>
<feature type="compositionally biased region" description="Polar residues" evidence="1">
    <location>
        <begin position="481"/>
        <end position="494"/>
    </location>
</feature>
<accession>A0ABQ5T0J4</accession>
<evidence type="ECO:0000313" key="6">
    <source>
        <dbReference type="Proteomes" id="UP001142292"/>
    </source>
</evidence>
<dbReference type="Pfam" id="PF17936">
    <property type="entry name" value="Big_6"/>
    <property type="match status" value="2"/>
</dbReference>
<feature type="region of interest" description="Disordered" evidence="1">
    <location>
        <begin position="1572"/>
        <end position="1608"/>
    </location>
</feature>
<feature type="domain" description="Bacterial Ig-like" evidence="4">
    <location>
        <begin position="1036"/>
        <end position="1114"/>
    </location>
</feature>
<feature type="region of interest" description="Disordered" evidence="1">
    <location>
        <begin position="1484"/>
        <end position="1511"/>
    </location>
</feature>
<feature type="domain" description="Bacterial Ig-like" evidence="4">
    <location>
        <begin position="1314"/>
        <end position="1392"/>
    </location>
</feature>
<evidence type="ECO:0000256" key="2">
    <source>
        <dbReference type="SAM" id="Phobius"/>
    </source>
</evidence>
<feature type="region of interest" description="Disordered" evidence="1">
    <location>
        <begin position="459"/>
        <end position="500"/>
    </location>
</feature>
<dbReference type="PANTHER" id="PTHR34677">
    <property type="match status" value="1"/>
</dbReference>
<feature type="compositionally biased region" description="Polar residues" evidence="1">
    <location>
        <begin position="943"/>
        <end position="954"/>
    </location>
</feature>
<feature type="domain" description="Bacterial Ig-like" evidence="4">
    <location>
        <begin position="1130"/>
        <end position="1207"/>
    </location>
</feature>
<evidence type="ECO:0000259" key="3">
    <source>
        <dbReference type="Pfam" id="PF17936"/>
    </source>
</evidence>
<dbReference type="InterPro" id="IPR041498">
    <property type="entry name" value="Big_6"/>
</dbReference>
<feature type="compositionally biased region" description="Polar residues" evidence="1">
    <location>
        <begin position="1222"/>
        <end position="1231"/>
    </location>
</feature>
<keyword evidence="2" id="KW-1133">Transmembrane helix</keyword>
<feature type="domain" description="Bacterial Ig-like" evidence="4">
    <location>
        <begin position="847"/>
        <end position="928"/>
    </location>
</feature>
<feature type="compositionally biased region" description="Polar residues" evidence="1">
    <location>
        <begin position="1126"/>
        <end position="1140"/>
    </location>
</feature>
<feature type="region of interest" description="Disordered" evidence="1">
    <location>
        <begin position="844"/>
        <end position="866"/>
    </location>
</feature>
<feature type="region of interest" description="Disordered" evidence="1">
    <location>
        <begin position="938"/>
        <end position="959"/>
    </location>
</feature>
<dbReference type="EMBL" id="BSEL01000007">
    <property type="protein sequence ID" value="GLJ69973.1"/>
    <property type="molecule type" value="Genomic_DNA"/>
</dbReference>
<dbReference type="InterPro" id="IPR013783">
    <property type="entry name" value="Ig-like_fold"/>
</dbReference>
<reference evidence="5" key="2">
    <citation type="submission" date="2023-01" db="EMBL/GenBank/DDBJ databases">
        <authorList>
            <person name="Sun Q."/>
            <person name="Evtushenko L."/>
        </authorList>
    </citation>
    <scope>NUCLEOTIDE SEQUENCE</scope>
    <source>
        <strain evidence="5">VKM Ac-1246</strain>
    </source>
</reference>
<evidence type="ECO:0000313" key="5">
    <source>
        <dbReference type="EMBL" id="GLJ69973.1"/>
    </source>
</evidence>